<evidence type="ECO:0000256" key="3">
    <source>
        <dbReference type="ARBA" id="ARBA00022692"/>
    </source>
</evidence>
<comment type="subcellular location">
    <subcellularLocation>
        <location evidence="1">Membrane</location>
        <topology evidence="1">Multi-pass membrane protein</topology>
    </subcellularLocation>
</comment>
<feature type="transmembrane region" description="Helical" evidence="6">
    <location>
        <begin position="314"/>
        <end position="333"/>
    </location>
</feature>
<dbReference type="NCBIfam" id="NF006088">
    <property type="entry name" value="PRK08238.1"/>
    <property type="match status" value="1"/>
</dbReference>
<dbReference type="InterPro" id="IPR044878">
    <property type="entry name" value="UbiA_sf"/>
</dbReference>
<feature type="transmembrane region" description="Helical" evidence="6">
    <location>
        <begin position="386"/>
        <end position="407"/>
    </location>
</feature>
<sequence length="473" mass="52910">MTDVSVPLCVDLDGTLTSTDLLAETFLVLVKKNPIYLFLCLVWLLNGKARLKAEIAKRVSIDVSVLPYNMDFVGFLREQRENGRDLYLCSASNQQLVDQIAKHFGFFRGVLASDEVRNLKGSQKASALTERFGAQGFDYCGNGLADVPVWKQARQAIVVGNRRIAAAAKKVNQTIVVFEQRRSLLRLVVKEMRVYQWVKNLLIFVPLLTSHRFTDAPTILAEVTAFFSFSFCASACYLLNDMLDLDSDRRHLRKRSRPFASGQLSLALGMVLTVTLLIAAATLASRIEQLFQVVMVAYFVATLLYSFKLKRFALVDVFALAALYTSRIIAGGAAGDIRLSDWLIMFSVMMFLSLAMVKRYTELDGLLRAGQVSASGRGYVTQDLGILRSFGTASGYVAVLVLVLYLNSSQVHVLYRHPHALWMLFGLLLYWISQTWMLAFRSQMHDDPIVYAVKDPFSLLVIFLCVATVVVAV</sequence>
<dbReference type="GO" id="GO:0016020">
    <property type="term" value="C:membrane"/>
    <property type="evidence" value="ECO:0007669"/>
    <property type="project" value="UniProtKB-SubCell"/>
</dbReference>
<keyword evidence="8" id="KW-1185">Reference proteome</keyword>
<dbReference type="InterPro" id="IPR036412">
    <property type="entry name" value="HAD-like_sf"/>
</dbReference>
<feature type="transmembrane region" description="Helical" evidence="6">
    <location>
        <begin position="219"/>
        <end position="239"/>
    </location>
</feature>
<keyword evidence="5 6" id="KW-0472">Membrane</keyword>
<dbReference type="InterPro" id="IPR023214">
    <property type="entry name" value="HAD_sf"/>
</dbReference>
<dbReference type="EMBL" id="FCOF02000030">
    <property type="protein sequence ID" value="SAK81437.1"/>
    <property type="molecule type" value="Genomic_DNA"/>
</dbReference>
<dbReference type="RefSeq" id="WP_061126845.1">
    <property type="nucleotide sequence ID" value="NZ_FCOF02000030.1"/>
</dbReference>
<dbReference type="GO" id="GO:0016765">
    <property type="term" value="F:transferase activity, transferring alkyl or aryl (other than methyl) groups"/>
    <property type="evidence" value="ECO:0007669"/>
    <property type="project" value="InterPro"/>
</dbReference>
<reference evidence="7" key="1">
    <citation type="submission" date="2016-01" db="EMBL/GenBank/DDBJ databases">
        <authorList>
            <person name="Peeters C."/>
        </authorList>
    </citation>
    <scope>NUCLEOTIDE SEQUENCE [LARGE SCALE GENOMIC DNA]</scope>
    <source>
        <strain evidence="7">LMG 29318</strain>
    </source>
</reference>
<dbReference type="InterPro" id="IPR000537">
    <property type="entry name" value="UbiA_prenyltransferase"/>
</dbReference>
<dbReference type="Proteomes" id="UP000054870">
    <property type="component" value="Unassembled WGS sequence"/>
</dbReference>
<dbReference type="CDD" id="cd13963">
    <property type="entry name" value="PT_UbiA_2"/>
    <property type="match status" value="1"/>
</dbReference>
<keyword evidence="7" id="KW-0808">Transferase</keyword>
<feature type="transmembrane region" description="Helical" evidence="6">
    <location>
        <begin position="339"/>
        <end position="357"/>
    </location>
</feature>
<dbReference type="GO" id="GO:0016757">
    <property type="term" value="F:glycosyltransferase activity"/>
    <property type="evidence" value="ECO:0007669"/>
    <property type="project" value="UniProtKB-KW"/>
</dbReference>
<feature type="transmembrane region" description="Helical" evidence="6">
    <location>
        <begin position="419"/>
        <end position="439"/>
    </location>
</feature>
<evidence type="ECO:0000313" key="8">
    <source>
        <dbReference type="Proteomes" id="UP000054870"/>
    </source>
</evidence>
<keyword evidence="2" id="KW-1003">Cell membrane</keyword>
<accession>A0A158CIU4</accession>
<evidence type="ECO:0000256" key="1">
    <source>
        <dbReference type="ARBA" id="ARBA00004141"/>
    </source>
</evidence>
<evidence type="ECO:0000256" key="5">
    <source>
        <dbReference type="ARBA" id="ARBA00023136"/>
    </source>
</evidence>
<dbReference type="AlphaFoldDB" id="A0A158CIU4"/>
<dbReference type="SUPFAM" id="SSF56784">
    <property type="entry name" value="HAD-like"/>
    <property type="match status" value="1"/>
</dbReference>
<keyword evidence="3 6" id="KW-0812">Transmembrane</keyword>
<keyword evidence="7" id="KW-0328">Glycosyltransferase</keyword>
<feature type="transmembrane region" description="Helical" evidence="6">
    <location>
        <begin position="290"/>
        <end position="307"/>
    </location>
</feature>
<dbReference type="EC" id="2.4.2.45" evidence="7"/>
<evidence type="ECO:0000256" key="4">
    <source>
        <dbReference type="ARBA" id="ARBA00022989"/>
    </source>
</evidence>
<dbReference type="Pfam" id="PF01040">
    <property type="entry name" value="UbiA"/>
    <property type="match status" value="1"/>
</dbReference>
<proteinExistence type="predicted"/>
<feature type="transmembrane region" description="Helical" evidence="6">
    <location>
        <begin position="260"/>
        <end position="284"/>
    </location>
</feature>
<dbReference type="OrthoDB" id="9803632at2"/>
<dbReference type="Gene3D" id="3.40.50.1000">
    <property type="entry name" value="HAD superfamily/HAD-like"/>
    <property type="match status" value="1"/>
</dbReference>
<evidence type="ECO:0000256" key="2">
    <source>
        <dbReference type="ARBA" id="ARBA00022475"/>
    </source>
</evidence>
<evidence type="ECO:0000313" key="7">
    <source>
        <dbReference type="EMBL" id="SAK81437.1"/>
    </source>
</evidence>
<evidence type="ECO:0000256" key="6">
    <source>
        <dbReference type="SAM" id="Phobius"/>
    </source>
</evidence>
<gene>
    <name evidence="7" type="ORF">AWB75_05109</name>
</gene>
<name>A0A158CIU4_9BURK</name>
<feature type="transmembrane region" description="Helical" evidence="6">
    <location>
        <begin position="451"/>
        <end position="472"/>
    </location>
</feature>
<dbReference type="Gene3D" id="1.10.357.140">
    <property type="entry name" value="UbiA prenyltransferase"/>
    <property type="match status" value="1"/>
</dbReference>
<organism evidence="7 8">
    <name type="scientific">Caballeronia catudaia</name>
    <dbReference type="NCBI Taxonomy" id="1777136"/>
    <lineage>
        <taxon>Bacteria</taxon>
        <taxon>Pseudomonadati</taxon>
        <taxon>Pseudomonadota</taxon>
        <taxon>Betaproteobacteria</taxon>
        <taxon>Burkholderiales</taxon>
        <taxon>Burkholderiaceae</taxon>
        <taxon>Caballeronia</taxon>
    </lineage>
</organism>
<comment type="caution">
    <text evidence="7">The sequence shown here is derived from an EMBL/GenBank/DDBJ whole genome shotgun (WGS) entry which is preliminary data.</text>
</comment>
<keyword evidence="4 6" id="KW-1133">Transmembrane helix</keyword>
<protein>
    <submittedName>
        <fullName evidence="7">Decaprenyl-phosphate phosphoribosyltransferase</fullName>
        <ecNumber evidence="7">2.4.2.45</ecNumber>
    </submittedName>
</protein>